<dbReference type="PANTHER" id="PTHR42155">
    <property type="entry name" value="CATION CHANNEL SPERM-ASSOCIATED PROTEIN SUBUNIT ZETA"/>
    <property type="match status" value="1"/>
</dbReference>
<dbReference type="InterPro" id="IPR039019">
    <property type="entry name" value="CATSPERZ"/>
</dbReference>
<dbReference type="Ensembl" id="ENSMICT00000069783.1">
    <property type="protein sequence ID" value="ENSMICP00000040560.1"/>
    <property type="gene ID" value="ENSMICG00000042558.1"/>
</dbReference>
<organism evidence="2 3">
    <name type="scientific">Microcebus murinus</name>
    <name type="common">Gray mouse lemur</name>
    <name type="synonym">Lemur murinus</name>
    <dbReference type="NCBI Taxonomy" id="30608"/>
    <lineage>
        <taxon>Eukaryota</taxon>
        <taxon>Metazoa</taxon>
        <taxon>Chordata</taxon>
        <taxon>Craniata</taxon>
        <taxon>Vertebrata</taxon>
        <taxon>Euteleostomi</taxon>
        <taxon>Mammalia</taxon>
        <taxon>Eutheria</taxon>
        <taxon>Euarchontoglires</taxon>
        <taxon>Primates</taxon>
        <taxon>Strepsirrhini</taxon>
        <taxon>Lemuriformes</taxon>
        <taxon>Cheirogaleidae</taxon>
        <taxon>Microcebus</taxon>
    </lineage>
</organism>
<evidence type="ECO:0000313" key="3">
    <source>
        <dbReference type="Proteomes" id="UP000694394"/>
    </source>
</evidence>
<feature type="compositionally biased region" description="Basic and acidic residues" evidence="1">
    <location>
        <begin position="93"/>
        <end position="103"/>
    </location>
</feature>
<sequence>MEEEPIEGLPDHRGSGEANSSSDIRDLWTTTSLSESQQNLPLFKVCENFDEEGIYVDKTQWYKQTRVWEDDEEDESHSFPEEPQEGSSTEPPAGKKGDSSRSKAEKRHSMSSVEGSRHAPHLAYWAEQQNRLPLPLRELMKNEALEILNKTLRSYRSGIGRDHFLTKELQRYIEGIKKRQDTGQNI</sequence>
<dbReference type="CTD" id="25858"/>
<dbReference type="GeneID" id="105878479"/>
<name>A0A8C6EFP4_MICMU</name>
<accession>A0A8C6EFP4</accession>
<evidence type="ECO:0000256" key="1">
    <source>
        <dbReference type="SAM" id="MobiDB-lite"/>
    </source>
</evidence>
<feature type="region of interest" description="Disordered" evidence="1">
    <location>
        <begin position="1"/>
        <end position="33"/>
    </location>
</feature>
<dbReference type="PANTHER" id="PTHR42155:SF1">
    <property type="entry name" value="CATION CHANNEL SPERM-ASSOCIATED AUXILIARY SUBUNIT ZETA"/>
    <property type="match status" value="1"/>
</dbReference>
<protein>
    <submittedName>
        <fullName evidence="2">Catsper channel auxiliary subunit zeta</fullName>
    </submittedName>
</protein>
<dbReference type="Proteomes" id="UP000694394">
    <property type="component" value="Chromosome 5"/>
</dbReference>
<dbReference type="KEGG" id="mmur:105878479"/>
<keyword evidence="3" id="KW-1185">Reference proteome</keyword>
<gene>
    <name evidence="2" type="primary">CATSPERZ</name>
</gene>
<dbReference type="GeneTree" id="ENSGT00400000022853"/>
<dbReference type="GO" id="GO:0005737">
    <property type="term" value="C:cytoplasm"/>
    <property type="evidence" value="ECO:0007669"/>
    <property type="project" value="Ensembl"/>
</dbReference>
<dbReference type="GO" id="GO:0036128">
    <property type="term" value="C:CatSper complex"/>
    <property type="evidence" value="ECO:0007669"/>
    <property type="project" value="InterPro"/>
</dbReference>
<dbReference type="GO" id="GO:0048240">
    <property type="term" value="P:sperm capacitation"/>
    <property type="evidence" value="ECO:0007669"/>
    <property type="project" value="InterPro"/>
</dbReference>
<dbReference type="AlphaFoldDB" id="A0A8C6EFP4"/>
<reference evidence="2" key="1">
    <citation type="submission" date="2016-12" db="EMBL/GenBank/DDBJ databases">
        <title>Mouse lemur reference genome and diversity panel.</title>
        <authorList>
            <person name="Harris R."/>
            <person name="Larsen P."/>
            <person name="Liu Y."/>
            <person name="Hughes D.S."/>
            <person name="Murali S."/>
            <person name="Raveendran M."/>
            <person name="Korchina V."/>
            <person name="Wang M."/>
            <person name="Jhangiani S."/>
            <person name="Bandaranaike D."/>
            <person name="Bellair M."/>
            <person name="Blankenburg K."/>
            <person name="Chao H."/>
            <person name="Dahdouli M."/>
            <person name="Dinh H."/>
            <person name="Doddapaneni H."/>
            <person name="English A."/>
            <person name="Firestine M."/>
            <person name="Gnanaolivu R."/>
            <person name="Gross S."/>
            <person name="Hernandez B."/>
            <person name="Javaid M."/>
            <person name="Jayaseelan J."/>
            <person name="Jones J."/>
            <person name="Khan Z."/>
            <person name="Kovar C."/>
            <person name="Kurapati P."/>
            <person name="Le B."/>
            <person name="Lee S."/>
            <person name="Li M."/>
            <person name="Mathew T."/>
            <person name="Narasimhan A."/>
            <person name="Ngo D."/>
            <person name="Nguyen L."/>
            <person name="Okwuonu G."/>
            <person name="Ongeri F."/>
            <person name="Osuji N."/>
            <person name="Pu L.-L."/>
            <person name="Puazo M."/>
            <person name="Quiroz J."/>
            <person name="Raj R."/>
            <person name="Rajbhandari K."/>
            <person name="Reid J.G."/>
            <person name="Santibanez J."/>
            <person name="Sexton D."/>
            <person name="Skinner E."/>
            <person name="Vee V."/>
            <person name="Weissenberger G."/>
            <person name="Wu Y."/>
            <person name="Xin Y."/>
            <person name="Han Y."/>
            <person name="Campbell C."/>
            <person name="Brown A."/>
            <person name="Sullivan B."/>
            <person name="Shelton J."/>
            <person name="Brown S."/>
            <person name="Dudchenko O."/>
            <person name="Machol I."/>
            <person name="Durand N."/>
            <person name="Shamim M."/>
            <person name="Lieberman A."/>
            <person name="Muzny D.M."/>
            <person name="Richards S."/>
            <person name="Yoder A."/>
            <person name="Worley K.C."/>
            <person name="Rogers J."/>
            <person name="Gibbs R.A."/>
        </authorList>
    </citation>
    <scope>NUCLEOTIDE SEQUENCE [LARGE SCALE GENOMIC DNA]</scope>
</reference>
<feature type="compositionally biased region" description="Polar residues" evidence="1">
    <location>
        <begin position="17"/>
        <end position="33"/>
    </location>
</feature>
<dbReference type="RefSeq" id="XP_012633397.1">
    <property type="nucleotide sequence ID" value="XM_012777943.1"/>
</dbReference>
<dbReference type="GO" id="GO:0030317">
    <property type="term" value="P:flagellated sperm motility"/>
    <property type="evidence" value="ECO:0007669"/>
    <property type="project" value="InterPro"/>
</dbReference>
<proteinExistence type="predicted"/>
<feature type="region of interest" description="Disordered" evidence="1">
    <location>
        <begin position="68"/>
        <end position="116"/>
    </location>
</feature>
<evidence type="ECO:0000313" key="2">
    <source>
        <dbReference type="Ensembl" id="ENSMICP00000040560.1"/>
    </source>
</evidence>
<reference evidence="2" key="3">
    <citation type="submission" date="2025-09" db="UniProtKB">
        <authorList>
            <consortium name="Ensembl"/>
        </authorList>
    </citation>
    <scope>IDENTIFICATION</scope>
</reference>
<dbReference type="GO" id="GO:0097228">
    <property type="term" value="C:sperm principal piece"/>
    <property type="evidence" value="ECO:0007669"/>
    <property type="project" value="Ensembl"/>
</dbReference>
<dbReference type="OrthoDB" id="9451709at2759"/>
<dbReference type="EMBL" id="ABDC03005869">
    <property type="status" value="NOT_ANNOTATED_CDS"/>
    <property type="molecule type" value="Genomic_DNA"/>
</dbReference>
<reference evidence="2" key="2">
    <citation type="submission" date="2025-08" db="UniProtKB">
        <authorList>
            <consortium name="Ensembl"/>
        </authorList>
    </citation>
    <scope>IDENTIFICATION</scope>
</reference>